<dbReference type="InterPro" id="IPR043129">
    <property type="entry name" value="ATPase_NBD"/>
</dbReference>
<name>A0ABY8EDQ4_9FIRM</name>
<protein>
    <submittedName>
        <fullName evidence="1">Type IV pilus assembly protein PilM</fullName>
    </submittedName>
</protein>
<dbReference type="SUPFAM" id="SSF53067">
    <property type="entry name" value="Actin-like ATPase domain"/>
    <property type="match status" value="2"/>
</dbReference>
<dbReference type="CDD" id="cd24049">
    <property type="entry name" value="ASKHA_NBD_PilM"/>
    <property type="match status" value="1"/>
</dbReference>
<dbReference type="PANTHER" id="PTHR32432">
    <property type="entry name" value="CELL DIVISION PROTEIN FTSA-RELATED"/>
    <property type="match status" value="1"/>
</dbReference>
<evidence type="ECO:0000313" key="2">
    <source>
        <dbReference type="Proteomes" id="UP001222800"/>
    </source>
</evidence>
<keyword evidence="2" id="KW-1185">Reference proteome</keyword>
<accession>A0ABY8EDQ4</accession>
<proteinExistence type="predicted"/>
<dbReference type="RefSeq" id="WP_277733006.1">
    <property type="nucleotide sequence ID" value="NZ_CP120733.1"/>
</dbReference>
<dbReference type="Proteomes" id="UP001222800">
    <property type="component" value="Chromosome"/>
</dbReference>
<dbReference type="PIRSF" id="PIRSF019169">
    <property type="entry name" value="PilM"/>
    <property type="match status" value="1"/>
</dbReference>
<reference evidence="1 2" key="1">
    <citation type="submission" date="2023-03" db="EMBL/GenBank/DDBJ databases">
        <title>Complete genome sequence of Tepidibacter sp. SWIR-1, isolated from a deep-sea hydrothermal vent.</title>
        <authorList>
            <person name="Li X."/>
        </authorList>
    </citation>
    <scope>NUCLEOTIDE SEQUENCE [LARGE SCALE GENOMIC DNA]</scope>
    <source>
        <strain evidence="1 2">SWIR-1</strain>
    </source>
</reference>
<dbReference type="EMBL" id="CP120733">
    <property type="protein sequence ID" value="WFD11042.1"/>
    <property type="molecule type" value="Genomic_DNA"/>
</dbReference>
<dbReference type="Gene3D" id="3.30.420.40">
    <property type="match status" value="2"/>
</dbReference>
<sequence>MFNNKVLSIDIGNKNIKIVLGKQNKNNVSVEKAIVIETPPNSYRDGNVWDIQGLKSVINKYIKSEKIKTKKTICTVQSTSIINREIKLPLAKKEEEMNTMVRFEIEQYLPIMFDDYVIEYKILETFIEEGIKKGRITVAALPKTIAEDYLKLIKELSLTPVALDMNSNAVSKLYESKVTINDENSSLDKTVAVIDIGHTQMNLNMISNGVVEFSRVIPVGSNEIDTNIANMLNVSLEEAEKRKIENSNLNHEKGLISLEMLNDIVKDTVNNYMEEIRRIFRYYKNIKRENTIDEIYLHGAGSEIKGLEDYLKKELDISVVKIEKMSNVKLGKETQDIKLNQYLNCIGSIIRK</sequence>
<dbReference type="Gene3D" id="3.30.1490.300">
    <property type="match status" value="1"/>
</dbReference>
<dbReference type="InterPro" id="IPR005883">
    <property type="entry name" value="PilM"/>
</dbReference>
<dbReference type="NCBIfam" id="TIGR01175">
    <property type="entry name" value="pilM"/>
    <property type="match status" value="1"/>
</dbReference>
<gene>
    <name evidence="1" type="primary">pilM</name>
    <name evidence="1" type="ORF">P4S50_02910</name>
</gene>
<evidence type="ECO:0000313" key="1">
    <source>
        <dbReference type="EMBL" id="WFD11042.1"/>
    </source>
</evidence>
<dbReference type="Pfam" id="PF11104">
    <property type="entry name" value="PilM_2"/>
    <property type="match status" value="1"/>
</dbReference>
<dbReference type="PANTHER" id="PTHR32432:SF3">
    <property type="entry name" value="ETHANOLAMINE UTILIZATION PROTEIN EUTJ"/>
    <property type="match status" value="1"/>
</dbReference>
<dbReference type="InterPro" id="IPR050696">
    <property type="entry name" value="FtsA/MreB"/>
</dbReference>
<organism evidence="1 2">
    <name type="scientific">Tepidibacter hydrothermalis</name>
    <dbReference type="NCBI Taxonomy" id="3036126"/>
    <lineage>
        <taxon>Bacteria</taxon>
        <taxon>Bacillati</taxon>
        <taxon>Bacillota</taxon>
        <taxon>Clostridia</taxon>
        <taxon>Peptostreptococcales</taxon>
        <taxon>Peptostreptococcaceae</taxon>
        <taxon>Tepidibacter</taxon>
    </lineage>
</organism>